<dbReference type="GO" id="GO:0005975">
    <property type="term" value="P:carbohydrate metabolic process"/>
    <property type="evidence" value="ECO:0007669"/>
    <property type="project" value="InterPro"/>
</dbReference>
<proteinExistence type="inferred from homology"/>
<keyword evidence="6 7" id="KW-0326">Glycosidase</keyword>
<dbReference type="Pfam" id="PF16499">
    <property type="entry name" value="Melibiase_2"/>
    <property type="match status" value="1"/>
</dbReference>
<dbReference type="InterPro" id="IPR017853">
    <property type="entry name" value="GH"/>
</dbReference>
<dbReference type="GO" id="GO:0004557">
    <property type="term" value="F:alpha-galactosidase activity"/>
    <property type="evidence" value="ECO:0007669"/>
    <property type="project" value="UniProtKB-EC"/>
</dbReference>
<dbReference type="InterPro" id="IPR002241">
    <property type="entry name" value="Glyco_hydro_27"/>
</dbReference>
<dbReference type="SUPFAM" id="SSF51011">
    <property type="entry name" value="Glycosyl hydrolase domain"/>
    <property type="match status" value="1"/>
</dbReference>
<gene>
    <name evidence="10" type="ORF">D0859_16185</name>
</gene>
<keyword evidence="4 8" id="KW-0732">Signal</keyword>
<evidence type="ECO:0000256" key="2">
    <source>
        <dbReference type="ARBA" id="ARBA00009743"/>
    </source>
</evidence>
<organism evidence="10 11">
    <name type="scientific">Hortaea werneckii</name>
    <name type="common">Black yeast</name>
    <name type="synonym">Cladosporium werneckii</name>
    <dbReference type="NCBI Taxonomy" id="91943"/>
    <lineage>
        <taxon>Eukaryota</taxon>
        <taxon>Fungi</taxon>
        <taxon>Dikarya</taxon>
        <taxon>Ascomycota</taxon>
        <taxon>Pezizomycotina</taxon>
        <taxon>Dothideomycetes</taxon>
        <taxon>Dothideomycetidae</taxon>
        <taxon>Mycosphaerellales</taxon>
        <taxon>Teratosphaeriaceae</taxon>
        <taxon>Hortaea</taxon>
    </lineage>
</organism>
<feature type="domain" description="Alpha galactosidase C-terminal" evidence="9">
    <location>
        <begin position="338"/>
        <end position="413"/>
    </location>
</feature>
<evidence type="ECO:0000256" key="5">
    <source>
        <dbReference type="ARBA" id="ARBA00022801"/>
    </source>
</evidence>
<name>A0A3M7I2Z8_HORWE</name>
<evidence type="ECO:0000259" key="9">
    <source>
        <dbReference type="Pfam" id="PF17801"/>
    </source>
</evidence>
<comment type="caution">
    <text evidence="10">The sequence shown here is derived from an EMBL/GenBank/DDBJ whole genome shotgun (WGS) entry which is preliminary data.</text>
</comment>
<accession>A0A3M7I2Z8</accession>
<keyword evidence="5 7" id="KW-0378">Hydrolase</keyword>
<evidence type="ECO:0000256" key="7">
    <source>
        <dbReference type="RuleBase" id="RU361168"/>
    </source>
</evidence>
<dbReference type="InterPro" id="IPR013785">
    <property type="entry name" value="Aldolase_TIM"/>
</dbReference>
<dbReference type="Pfam" id="PF17801">
    <property type="entry name" value="Melibiase_C"/>
    <property type="match status" value="1"/>
</dbReference>
<comment type="similarity">
    <text evidence="2 7">Belongs to the glycosyl hydrolase 27 family.</text>
</comment>
<feature type="signal peptide" evidence="8">
    <location>
        <begin position="1"/>
        <end position="17"/>
    </location>
</feature>
<comment type="catalytic activity">
    <reaction evidence="1 7">
        <text>Hydrolysis of terminal, non-reducing alpha-D-galactose residues in alpha-D-galactosides, including galactose oligosaccharides, galactomannans and galactolipids.</text>
        <dbReference type="EC" id="3.2.1.22"/>
    </reaction>
</comment>
<dbReference type="InterPro" id="IPR041233">
    <property type="entry name" value="Melibiase_C"/>
</dbReference>
<evidence type="ECO:0000313" key="11">
    <source>
        <dbReference type="Proteomes" id="UP000281677"/>
    </source>
</evidence>
<dbReference type="Gene3D" id="3.20.20.70">
    <property type="entry name" value="Aldolase class I"/>
    <property type="match status" value="1"/>
</dbReference>
<evidence type="ECO:0000256" key="1">
    <source>
        <dbReference type="ARBA" id="ARBA00001255"/>
    </source>
</evidence>
<keyword evidence="7" id="KW-1015">Disulfide bond</keyword>
<dbReference type="AlphaFoldDB" id="A0A3M7I2Z8"/>
<dbReference type="PANTHER" id="PTHR11452:SF61">
    <property type="entry name" value="ALPHA-GALACTOSIDASE B-RELATED"/>
    <property type="match status" value="1"/>
</dbReference>
<dbReference type="PANTHER" id="PTHR11452">
    <property type="entry name" value="ALPHA-GALACTOSIDASE/ALPHA-N-ACETYLGALACTOSAMINIDASE"/>
    <property type="match status" value="1"/>
</dbReference>
<dbReference type="InterPro" id="IPR013780">
    <property type="entry name" value="Glyco_hydro_b"/>
</dbReference>
<dbReference type="OrthoDB" id="5795902at2759"/>
<dbReference type="CDD" id="cd14792">
    <property type="entry name" value="GH27"/>
    <property type="match status" value="1"/>
</dbReference>
<evidence type="ECO:0000256" key="8">
    <source>
        <dbReference type="SAM" id="SignalP"/>
    </source>
</evidence>
<dbReference type="PRINTS" id="PR00740">
    <property type="entry name" value="GLHYDRLASE27"/>
</dbReference>
<evidence type="ECO:0000256" key="3">
    <source>
        <dbReference type="ARBA" id="ARBA00012755"/>
    </source>
</evidence>
<feature type="chain" id="PRO_5018217282" description="Alpha-galactosidase" evidence="8">
    <location>
        <begin position="18"/>
        <end position="443"/>
    </location>
</feature>
<dbReference type="Gene3D" id="2.60.40.1180">
    <property type="entry name" value="Golgi alpha-mannosidase II"/>
    <property type="match status" value="1"/>
</dbReference>
<sequence length="443" mass="49707">MHRIFWTIFPIIPGVFSLNNGVGKLPALGYDTFNAFGCDYNASIVAAQVETMQELGLVKAGYNTLILDDCYALKERNATGHMVADPDKFPHGIEALSSHVNHHGVQLAAYGDNGYQTCAGYPGSYGRELQDLQTWHSWGMSYLKYDNCYVPNEMLTGQDIPADNITQENMLGRFQRMSDAIAEFAQNTNNTFHYSLCEWGWQQPVIWGHRIAQSWRNNGDIKPYWSALAAIMNEASFLWWASDFYGHNDMDMLEVGNNGIGTPPGNLTYEEEKSHFTAWALLKSPLFIGTDLTKASKQSLDILGNRDLIKINQDPDVGESISPFRWGVNADYTFNATHPAEYWSGNTSYGIVFMILNSQDTTQEMSFNLTESWAIRAGRQYSVYDLWSHEDVGIAVRNISMELPAHGVSALLLNDAGPEPEEYDASCGFFYQCSVRLTHLSPI</sequence>
<evidence type="ECO:0000256" key="6">
    <source>
        <dbReference type="ARBA" id="ARBA00023295"/>
    </source>
</evidence>
<dbReference type="EC" id="3.2.1.22" evidence="3 7"/>
<evidence type="ECO:0000313" key="10">
    <source>
        <dbReference type="EMBL" id="RMZ19818.1"/>
    </source>
</evidence>
<dbReference type="Proteomes" id="UP000281677">
    <property type="component" value="Unassembled WGS sequence"/>
</dbReference>
<reference evidence="10 11" key="1">
    <citation type="journal article" date="2018" name="BMC Genomics">
        <title>Genomic evidence for intraspecific hybridization in a clonal and extremely halotolerant yeast.</title>
        <authorList>
            <person name="Gostincar C."/>
            <person name="Stajich J.E."/>
            <person name="Zupancic J."/>
            <person name="Zalar P."/>
            <person name="Gunde-Cimerman N."/>
        </authorList>
    </citation>
    <scope>NUCLEOTIDE SEQUENCE [LARGE SCALE GENOMIC DNA]</scope>
    <source>
        <strain evidence="10 11">EXF-120</strain>
    </source>
</reference>
<evidence type="ECO:0000256" key="4">
    <source>
        <dbReference type="ARBA" id="ARBA00022729"/>
    </source>
</evidence>
<protein>
    <recommendedName>
        <fullName evidence="3 7">Alpha-galactosidase</fullName>
        <ecNumber evidence="3 7">3.2.1.22</ecNumber>
    </recommendedName>
    <alternativeName>
        <fullName evidence="7">Melibiase</fullName>
    </alternativeName>
</protein>
<dbReference type="SUPFAM" id="SSF51445">
    <property type="entry name" value="(Trans)glycosidases"/>
    <property type="match status" value="1"/>
</dbReference>
<dbReference type="EMBL" id="QWIT01000925">
    <property type="protein sequence ID" value="RMZ19818.1"/>
    <property type="molecule type" value="Genomic_DNA"/>
</dbReference>
<dbReference type="VEuPathDB" id="FungiDB:BTJ68_14920"/>